<evidence type="ECO:0000256" key="5">
    <source>
        <dbReference type="ARBA" id="ARBA00022741"/>
    </source>
</evidence>
<dbReference type="InterPro" id="IPR012795">
    <property type="entry name" value="tRNA_Ile_lys_synt_N"/>
</dbReference>
<dbReference type="NCBIfam" id="TIGR02432">
    <property type="entry name" value="lysidine_TilS_N"/>
    <property type="match status" value="1"/>
</dbReference>
<dbReference type="GO" id="GO:0005524">
    <property type="term" value="F:ATP binding"/>
    <property type="evidence" value="ECO:0007669"/>
    <property type="project" value="UniProtKB-UniRule"/>
</dbReference>
<evidence type="ECO:0000313" key="11">
    <source>
        <dbReference type="Proteomes" id="UP000295334"/>
    </source>
</evidence>
<comment type="subcellular location">
    <subcellularLocation>
        <location evidence="1 8">Cytoplasm</location>
    </subcellularLocation>
</comment>
<reference evidence="10 11" key="1">
    <citation type="submission" date="2019-03" db="EMBL/GenBank/DDBJ databases">
        <authorList>
            <person name="Kim M.K.M."/>
        </authorList>
    </citation>
    <scope>NUCLEOTIDE SEQUENCE [LARGE SCALE GENOMIC DNA]</scope>
    <source>
        <strain evidence="10 11">17J68-12</strain>
    </source>
</reference>
<dbReference type="RefSeq" id="WP_131448369.1">
    <property type="nucleotide sequence ID" value="NZ_SJZI01000011.1"/>
</dbReference>
<dbReference type="AlphaFoldDB" id="A0A4R1BH99"/>
<dbReference type="SUPFAM" id="SSF56037">
    <property type="entry name" value="PheT/TilS domain"/>
    <property type="match status" value="1"/>
</dbReference>
<keyword evidence="6 8" id="KW-0067">ATP-binding</keyword>
<evidence type="ECO:0000256" key="3">
    <source>
        <dbReference type="ARBA" id="ARBA00022598"/>
    </source>
</evidence>
<dbReference type="PANTHER" id="PTHR43033">
    <property type="entry name" value="TRNA(ILE)-LYSIDINE SYNTHASE-RELATED"/>
    <property type="match status" value="1"/>
</dbReference>
<feature type="binding site" evidence="8">
    <location>
        <begin position="28"/>
        <end position="33"/>
    </location>
    <ligand>
        <name>ATP</name>
        <dbReference type="ChEBI" id="CHEBI:30616"/>
    </ligand>
</feature>
<dbReference type="EMBL" id="SJZI01000011">
    <property type="protein sequence ID" value="TCJ16544.1"/>
    <property type="molecule type" value="Genomic_DNA"/>
</dbReference>
<keyword evidence="11" id="KW-1185">Reference proteome</keyword>
<organism evidence="10 11">
    <name type="scientific">Flaviaesturariibacter flavus</name>
    <dbReference type="NCBI Taxonomy" id="2502780"/>
    <lineage>
        <taxon>Bacteria</taxon>
        <taxon>Pseudomonadati</taxon>
        <taxon>Bacteroidota</taxon>
        <taxon>Chitinophagia</taxon>
        <taxon>Chitinophagales</taxon>
        <taxon>Chitinophagaceae</taxon>
        <taxon>Flaviaestuariibacter</taxon>
    </lineage>
</organism>
<proteinExistence type="inferred from homology"/>
<dbReference type="Proteomes" id="UP000295334">
    <property type="component" value="Unassembled WGS sequence"/>
</dbReference>
<keyword evidence="3 8" id="KW-0436">Ligase</keyword>
<dbReference type="InterPro" id="IPR012094">
    <property type="entry name" value="tRNA_Ile_lys_synt"/>
</dbReference>
<evidence type="ECO:0000256" key="7">
    <source>
        <dbReference type="ARBA" id="ARBA00048539"/>
    </source>
</evidence>
<dbReference type="EC" id="6.3.4.19" evidence="8"/>
<evidence type="ECO:0000256" key="1">
    <source>
        <dbReference type="ARBA" id="ARBA00004496"/>
    </source>
</evidence>
<comment type="caution">
    <text evidence="10">The sequence shown here is derived from an EMBL/GenBank/DDBJ whole genome shotgun (WGS) entry which is preliminary data.</text>
</comment>
<dbReference type="Pfam" id="PF11734">
    <property type="entry name" value="TilS_C"/>
    <property type="match status" value="1"/>
</dbReference>
<comment type="similarity">
    <text evidence="8">Belongs to the tRNA(Ile)-lysidine synthase family.</text>
</comment>
<dbReference type="SUPFAM" id="SSF52402">
    <property type="entry name" value="Adenine nucleotide alpha hydrolases-like"/>
    <property type="match status" value="1"/>
</dbReference>
<dbReference type="GO" id="GO:0032267">
    <property type="term" value="F:tRNA(Ile)-lysidine synthase activity"/>
    <property type="evidence" value="ECO:0007669"/>
    <property type="project" value="UniProtKB-EC"/>
</dbReference>
<dbReference type="PANTHER" id="PTHR43033:SF1">
    <property type="entry name" value="TRNA(ILE)-LYSIDINE SYNTHASE-RELATED"/>
    <property type="match status" value="1"/>
</dbReference>
<keyword evidence="4 8" id="KW-0819">tRNA processing</keyword>
<dbReference type="HAMAP" id="MF_01161">
    <property type="entry name" value="tRNA_Ile_lys_synt"/>
    <property type="match status" value="1"/>
</dbReference>
<gene>
    <name evidence="8 10" type="primary">tilS</name>
    <name evidence="10" type="ORF">EPD60_07305</name>
</gene>
<comment type="catalytic activity">
    <reaction evidence="7 8">
        <text>cytidine(34) in tRNA(Ile2) + L-lysine + ATP = lysidine(34) in tRNA(Ile2) + AMP + diphosphate + H(+)</text>
        <dbReference type="Rhea" id="RHEA:43744"/>
        <dbReference type="Rhea" id="RHEA-COMP:10625"/>
        <dbReference type="Rhea" id="RHEA-COMP:10670"/>
        <dbReference type="ChEBI" id="CHEBI:15378"/>
        <dbReference type="ChEBI" id="CHEBI:30616"/>
        <dbReference type="ChEBI" id="CHEBI:32551"/>
        <dbReference type="ChEBI" id="CHEBI:33019"/>
        <dbReference type="ChEBI" id="CHEBI:82748"/>
        <dbReference type="ChEBI" id="CHEBI:83665"/>
        <dbReference type="ChEBI" id="CHEBI:456215"/>
        <dbReference type="EC" id="6.3.4.19"/>
    </reaction>
</comment>
<dbReference type="Gene3D" id="3.40.50.620">
    <property type="entry name" value="HUPs"/>
    <property type="match status" value="1"/>
</dbReference>
<dbReference type="OrthoDB" id="9807403at2"/>
<keyword evidence="2 8" id="KW-0963">Cytoplasm</keyword>
<keyword evidence="5 8" id="KW-0547">Nucleotide-binding</keyword>
<protein>
    <recommendedName>
        <fullName evidence="8">tRNA(Ile)-lysidine synthase</fullName>
        <ecNumber evidence="8">6.3.4.19</ecNumber>
    </recommendedName>
    <alternativeName>
        <fullName evidence="8">tRNA(Ile)-2-lysyl-cytidine synthase</fullName>
    </alternativeName>
    <alternativeName>
        <fullName evidence="8">tRNA(Ile)-lysidine synthetase</fullName>
    </alternativeName>
</protein>
<comment type="domain">
    <text evidence="8">The N-terminal region contains the highly conserved SGGXDS motif, predicted to be a P-loop motif involved in ATP binding.</text>
</comment>
<evidence type="ECO:0000256" key="8">
    <source>
        <dbReference type="HAMAP-Rule" id="MF_01161"/>
    </source>
</evidence>
<feature type="domain" description="Lysidine-tRNA(Ile) synthetase C-terminal" evidence="9">
    <location>
        <begin position="372"/>
        <end position="444"/>
    </location>
</feature>
<dbReference type="Pfam" id="PF01171">
    <property type="entry name" value="ATP_bind_3"/>
    <property type="match status" value="1"/>
</dbReference>
<evidence type="ECO:0000259" key="9">
    <source>
        <dbReference type="SMART" id="SM00977"/>
    </source>
</evidence>
<dbReference type="GO" id="GO:0005737">
    <property type="term" value="C:cytoplasm"/>
    <property type="evidence" value="ECO:0007669"/>
    <property type="project" value="UniProtKB-SubCell"/>
</dbReference>
<dbReference type="InterPro" id="IPR014729">
    <property type="entry name" value="Rossmann-like_a/b/a_fold"/>
</dbReference>
<evidence type="ECO:0000256" key="6">
    <source>
        <dbReference type="ARBA" id="ARBA00022840"/>
    </source>
</evidence>
<dbReference type="InterPro" id="IPR011063">
    <property type="entry name" value="TilS/TtcA_N"/>
</dbReference>
<sequence>MDLFSRFIEYIKDEELFGSKDRLLLAVSGGLDSVVLTHLCRRAGFPVTLAHCNFGLRGGESDGDATFVRQLAETLGLPYFEKSFPTQAYALEQKLSIQEAARELRYTWFEELRLQLEEAGTGRAYLLTAHHLDDSIETLLINFFKGTGIAGLHGIRPKNGKLVRPLLFASRAELEAWAHAQGLRWREDRSNQDPKYTRNAVRLELLPAIERVFPGARANLAANIGRFAEVEQLYRASVDLRIRKMTRVSGAELRVPVRQLLKAEAVDTLLWELARPFGFKPGQVPGLRALLQSAPGRYLASGTHQAVRHGAWLLFAPLGVPDNTVFVIDKTEERVLFGTQLLQMQVLPAAPAVLPADPQLALLDAATLDYPLVLRRWKPGDYFYPLGMRKKKKVARFLIDSKLSKTQKEQVWVLESHKRIVWVVGHRIDDRFKITAHTRKAISVRVGPLSGPPNDAPGK</sequence>
<evidence type="ECO:0000313" key="10">
    <source>
        <dbReference type="EMBL" id="TCJ16544.1"/>
    </source>
</evidence>
<dbReference type="NCBIfam" id="TIGR02433">
    <property type="entry name" value="lysidine_TilS_C"/>
    <property type="match status" value="1"/>
</dbReference>
<comment type="function">
    <text evidence="8">Ligates lysine onto the cytidine present at position 34 of the AUA codon-specific tRNA(Ile) that contains the anticodon CAU, in an ATP-dependent manner. Cytidine is converted to lysidine, thus changing the amino acid specificity of the tRNA from methionine to isoleucine.</text>
</comment>
<accession>A0A4R1BH99</accession>
<evidence type="ECO:0000256" key="4">
    <source>
        <dbReference type="ARBA" id="ARBA00022694"/>
    </source>
</evidence>
<dbReference type="SMART" id="SM00977">
    <property type="entry name" value="TilS_C"/>
    <property type="match status" value="1"/>
</dbReference>
<dbReference type="InterPro" id="IPR012796">
    <property type="entry name" value="Lysidine-tRNA-synth_C"/>
</dbReference>
<dbReference type="CDD" id="cd01992">
    <property type="entry name" value="TilS_N"/>
    <property type="match status" value="1"/>
</dbReference>
<name>A0A4R1BH99_9BACT</name>
<dbReference type="GO" id="GO:0006400">
    <property type="term" value="P:tRNA modification"/>
    <property type="evidence" value="ECO:0007669"/>
    <property type="project" value="UniProtKB-UniRule"/>
</dbReference>
<evidence type="ECO:0000256" key="2">
    <source>
        <dbReference type="ARBA" id="ARBA00022490"/>
    </source>
</evidence>